<dbReference type="PANTHER" id="PTHR38787">
    <property type="entry name" value="REGULATORY P DOMAIN-CONTAINING PROTEIN"/>
    <property type="match status" value="1"/>
</dbReference>
<evidence type="ECO:0000313" key="5">
    <source>
        <dbReference type="EMBL" id="SDE44111.1"/>
    </source>
</evidence>
<dbReference type="RefSeq" id="WP_093140386.1">
    <property type="nucleotide sequence ID" value="NZ_BMWO01000001.1"/>
</dbReference>
<feature type="signal peptide" evidence="3">
    <location>
        <begin position="1"/>
        <end position="18"/>
    </location>
</feature>
<evidence type="ECO:0000313" key="6">
    <source>
        <dbReference type="Proteomes" id="UP000199321"/>
    </source>
</evidence>
<name>A0A1G7CXX4_9FLAO</name>
<dbReference type="STRING" id="227084.SAMN05421855_101634"/>
<evidence type="ECO:0000256" key="1">
    <source>
        <dbReference type="ARBA" id="ARBA00022729"/>
    </source>
</evidence>
<dbReference type="Proteomes" id="UP000199321">
    <property type="component" value="Unassembled WGS sequence"/>
</dbReference>
<evidence type="ECO:0000256" key="2">
    <source>
        <dbReference type="ARBA" id="ARBA00022737"/>
    </source>
</evidence>
<feature type="domain" description="HYR" evidence="4">
    <location>
        <begin position="469"/>
        <end position="552"/>
    </location>
</feature>
<accession>A0A1G7CXX4</accession>
<dbReference type="NCBIfam" id="TIGR04312">
    <property type="entry name" value="choice_anch_B"/>
    <property type="match status" value="1"/>
</dbReference>
<keyword evidence="6" id="KW-1185">Reference proteome</keyword>
<evidence type="ECO:0000259" key="4">
    <source>
        <dbReference type="PROSITE" id="PS50825"/>
    </source>
</evidence>
<dbReference type="InterPro" id="IPR027589">
    <property type="entry name" value="Choice_anch_B"/>
</dbReference>
<dbReference type="Pfam" id="PF02494">
    <property type="entry name" value="HYR"/>
    <property type="match status" value="1"/>
</dbReference>
<dbReference type="Pfam" id="PF18962">
    <property type="entry name" value="Por_Secre_tail"/>
    <property type="match status" value="1"/>
</dbReference>
<protein>
    <submittedName>
        <fullName evidence="5">Choice-of-anchor B domain-containing protein</fullName>
    </submittedName>
</protein>
<feature type="chain" id="PRO_5011678007" evidence="3">
    <location>
        <begin position="19"/>
        <end position="636"/>
    </location>
</feature>
<dbReference type="GO" id="GO:0005576">
    <property type="term" value="C:extracellular region"/>
    <property type="evidence" value="ECO:0007669"/>
    <property type="project" value="TreeGrafter"/>
</dbReference>
<evidence type="ECO:0000256" key="3">
    <source>
        <dbReference type="SAM" id="SignalP"/>
    </source>
</evidence>
<dbReference type="InterPro" id="IPR013783">
    <property type="entry name" value="Ig-like_fold"/>
</dbReference>
<organism evidence="5 6">
    <name type="scientific">Ulvibacter litoralis</name>
    <dbReference type="NCBI Taxonomy" id="227084"/>
    <lineage>
        <taxon>Bacteria</taxon>
        <taxon>Pseudomonadati</taxon>
        <taxon>Bacteroidota</taxon>
        <taxon>Flavobacteriia</taxon>
        <taxon>Flavobacteriales</taxon>
        <taxon>Flavobacteriaceae</taxon>
        <taxon>Ulvibacter</taxon>
    </lineage>
</organism>
<sequence>MKNLLLPVFLLFAAVSMAQTPCSGGTAGPYPCNGIDLQSNISLADMNASDGNDSWGWEDPDTGKEYALMGLNNGTAFIDISDPINPIYLGKLPTHTNNSIWRDVKVYSNHAYIVSEANGHGMQVFDLTRLRTVTSPPQTFTEDAHYNAFGHAHNIIINEDTGYAYAIGTSTYNGGPHFINIQDPKNPIAAGGFAIDDYSHDAQVVTYCGPDSDYTGREILIGSNVYELSIVDITDKANPISISTLSYSNVGYTHQGWFTEDQRFFILGDELDEQDFGFNTRTLIFDLDDLDNPQFSFSFEGATAAIDHNGYVKGTKFYLSNYRAGLRIFDVSDIANQGFTEESYFDTFPNNNNASFNGAWSVYPYLKSGNIIISDIDRGFFLVRPNTAIDNVNPVASCKNATVSLNADGIATITSDDINDGSSDNSGTTYFIICKHTFDCSEIGENTVELEVYDAFGNKDYCTATVTVVDDIDPTITCPADFSVGFGGGSSYVVPNYIANGTASATDNCDFTTTQTPAVGSELTDGVYPVTITVTDASGNETACTFQLTVDHTLSVNSIALENSLAIFPNPASDVLTIESKDHTITDIAIFDLLGKQLYSESNINSEYTTIDVSSYAKGMYFVTVNNKLTKKIVKE</sequence>
<reference evidence="5 6" key="1">
    <citation type="submission" date="2016-10" db="EMBL/GenBank/DDBJ databases">
        <authorList>
            <person name="de Groot N.N."/>
        </authorList>
    </citation>
    <scope>NUCLEOTIDE SEQUENCE [LARGE SCALE GENOMIC DNA]</scope>
    <source>
        <strain evidence="5 6">DSM 16195</strain>
    </source>
</reference>
<dbReference type="Gene3D" id="2.60.40.10">
    <property type="entry name" value="Immunoglobulins"/>
    <property type="match status" value="1"/>
</dbReference>
<dbReference type="NCBIfam" id="TIGR04183">
    <property type="entry name" value="Por_Secre_tail"/>
    <property type="match status" value="1"/>
</dbReference>
<dbReference type="AlphaFoldDB" id="A0A1G7CXX4"/>
<dbReference type="PROSITE" id="PS50825">
    <property type="entry name" value="HYR"/>
    <property type="match status" value="1"/>
</dbReference>
<proteinExistence type="predicted"/>
<gene>
    <name evidence="5" type="ORF">SAMN05421855_101634</name>
</gene>
<keyword evidence="1 3" id="KW-0732">Signal</keyword>
<dbReference type="PANTHER" id="PTHR38787:SF3">
    <property type="entry name" value="REGULATORY P DOMAIN-CONTAINING PROTEIN"/>
    <property type="match status" value="1"/>
</dbReference>
<dbReference type="InterPro" id="IPR003410">
    <property type="entry name" value="HYR_dom"/>
</dbReference>
<dbReference type="EMBL" id="FNBA01000001">
    <property type="protein sequence ID" value="SDE44111.1"/>
    <property type="molecule type" value="Genomic_DNA"/>
</dbReference>
<dbReference type="InterPro" id="IPR026444">
    <property type="entry name" value="Secre_tail"/>
</dbReference>
<keyword evidence="2" id="KW-0677">Repeat</keyword>
<dbReference type="OrthoDB" id="9815940at2"/>